<dbReference type="InterPro" id="IPR004360">
    <property type="entry name" value="Glyas_Fos-R_dOase_dom"/>
</dbReference>
<evidence type="ECO:0000313" key="2">
    <source>
        <dbReference type="EMBL" id="ODQ84840.1"/>
    </source>
</evidence>
<dbReference type="InterPro" id="IPR037523">
    <property type="entry name" value="VOC_core"/>
</dbReference>
<evidence type="ECO:0000259" key="1">
    <source>
        <dbReference type="PROSITE" id="PS51819"/>
    </source>
</evidence>
<dbReference type="Pfam" id="PF00903">
    <property type="entry name" value="Glyoxalase"/>
    <property type="match status" value="1"/>
</dbReference>
<dbReference type="PROSITE" id="PS51819">
    <property type="entry name" value="VOC"/>
    <property type="match status" value="2"/>
</dbReference>
<dbReference type="Pfam" id="PF22632">
    <property type="entry name" value="BphC_D1"/>
    <property type="match status" value="1"/>
</dbReference>
<dbReference type="EMBL" id="MIGZ01000232">
    <property type="protein sequence ID" value="ODQ84840.1"/>
    <property type="molecule type" value="Genomic_DNA"/>
</dbReference>
<dbReference type="SUPFAM" id="SSF54593">
    <property type="entry name" value="Glyoxalase/Bleomycin resistance protein/Dihydroxybiphenyl dioxygenase"/>
    <property type="match status" value="1"/>
</dbReference>
<accession>A0A1E3R4I7</accession>
<dbReference type="OrthoDB" id="6909416at2"/>
<dbReference type="Proteomes" id="UP000094243">
    <property type="component" value="Unassembled WGS sequence"/>
</dbReference>
<feature type="domain" description="VOC" evidence="1">
    <location>
        <begin position="5"/>
        <end position="121"/>
    </location>
</feature>
<dbReference type="CDD" id="cd07252">
    <property type="entry name" value="BphC1-RGP6_N_like"/>
    <property type="match status" value="1"/>
</dbReference>
<keyword evidence="3" id="KW-1185">Reference proteome</keyword>
<dbReference type="RefSeq" id="WP_069407859.1">
    <property type="nucleotide sequence ID" value="NZ_MIGZ01000232.1"/>
</dbReference>
<feature type="domain" description="VOC" evidence="1">
    <location>
        <begin position="145"/>
        <end position="264"/>
    </location>
</feature>
<proteinExistence type="predicted"/>
<reference evidence="3" key="1">
    <citation type="submission" date="2016-09" db="EMBL/GenBank/DDBJ databases">
        <authorList>
            <person name="Greninger A.L."/>
            <person name="Jerome K.R."/>
            <person name="Mcnair B."/>
            <person name="Wallis C."/>
            <person name="Fang F."/>
        </authorList>
    </citation>
    <scope>NUCLEOTIDE SEQUENCE [LARGE SCALE GENOMIC DNA]</scope>
    <source>
        <strain evidence="3">M7</strain>
    </source>
</reference>
<comment type="caution">
    <text evidence="2">The sequence shown here is derived from an EMBL/GenBank/DDBJ whole genome shotgun (WGS) entry which is preliminary data.</text>
</comment>
<dbReference type="Gene3D" id="3.10.180.10">
    <property type="entry name" value="2,3-Dihydroxybiphenyl 1,2-Dioxygenase, domain 1"/>
    <property type="match status" value="2"/>
</dbReference>
<name>A0A1E3R4I7_9MYCO</name>
<dbReference type="InterPro" id="IPR029068">
    <property type="entry name" value="Glyas_Bleomycin-R_OHBP_Dase"/>
</dbReference>
<dbReference type="AlphaFoldDB" id="A0A1E3R4I7"/>
<evidence type="ECO:0000313" key="3">
    <source>
        <dbReference type="Proteomes" id="UP000094243"/>
    </source>
</evidence>
<gene>
    <name evidence="2" type="ORF">BHQ17_25660</name>
</gene>
<sequence length="295" mass="32999">MTVSQLAYVGANASDLGAWRSYGTEVLGLEIGTDSDDRLLYLRTDDRHHRLSVNAADNDDVAYVGWEVPNHNALEAAAASLERNGVTVESAKPTEVADRRVLELAHFTCPHTGVRMELAVGHENVFTPRFKPTRDLAGFRTAELGMGHVVLYTPDVTAAAEFYVQTLNFGISDFAIIPNVGPLAAFMHCNPRHHSLAFISNPKAPRRIQHVMFETKTLDDVGTSYDLCLERDLTATSLGRHNNDRTFSFYFRNPSQWLFEYGWEPRTIDPGNWSTEQYMLRPGNAWGHAGLMNMV</sequence>
<protein>
    <submittedName>
        <fullName evidence="2">Glyoxalase</fullName>
    </submittedName>
</protein>
<organism evidence="2 3">
    <name type="scientific">Mycolicibacterium holsaticum</name>
    <dbReference type="NCBI Taxonomy" id="152142"/>
    <lineage>
        <taxon>Bacteria</taxon>
        <taxon>Bacillati</taxon>
        <taxon>Actinomycetota</taxon>
        <taxon>Actinomycetes</taxon>
        <taxon>Mycobacteriales</taxon>
        <taxon>Mycobacteriaceae</taxon>
        <taxon>Mycolicibacterium</taxon>
    </lineage>
</organism>